<evidence type="ECO:0000259" key="6">
    <source>
        <dbReference type="PROSITE" id="PS51157"/>
    </source>
</evidence>
<feature type="compositionally biased region" description="Polar residues" evidence="5">
    <location>
        <begin position="297"/>
        <end position="314"/>
    </location>
</feature>
<feature type="region of interest" description="Disordered" evidence="5">
    <location>
        <begin position="285"/>
        <end position="314"/>
    </location>
</feature>
<dbReference type="CDD" id="cd15542">
    <property type="entry name" value="PHD_UBR7"/>
    <property type="match status" value="1"/>
</dbReference>
<dbReference type="AlphaFoldDB" id="A0A1Y1I5W9"/>
<accession>A0A1Y1I5W9</accession>
<keyword evidence="1" id="KW-0479">Metal-binding</keyword>
<dbReference type="Proteomes" id="UP000054558">
    <property type="component" value="Unassembled WGS sequence"/>
</dbReference>
<dbReference type="SUPFAM" id="SSF57903">
    <property type="entry name" value="FYVE/PHD zinc finger"/>
    <property type="match status" value="1"/>
</dbReference>
<gene>
    <name evidence="7" type="ORF">KFL_002310090</name>
</gene>
<name>A0A1Y1I5W9_KLENI</name>
<dbReference type="STRING" id="105231.A0A1Y1I5W9"/>
<organism evidence="7 8">
    <name type="scientific">Klebsormidium nitens</name>
    <name type="common">Green alga</name>
    <name type="synonym">Ulothrix nitens</name>
    <dbReference type="NCBI Taxonomy" id="105231"/>
    <lineage>
        <taxon>Eukaryota</taxon>
        <taxon>Viridiplantae</taxon>
        <taxon>Streptophyta</taxon>
        <taxon>Klebsormidiophyceae</taxon>
        <taxon>Klebsormidiales</taxon>
        <taxon>Klebsormidiaceae</taxon>
        <taxon>Klebsormidium</taxon>
    </lineage>
</organism>
<dbReference type="CDD" id="cd19677">
    <property type="entry name" value="UBR-box_UBR7"/>
    <property type="match status" value="1"/>
</dbReference>
<dbReference type="GO" id="GO:0008270">
    <property type="term" value="F:zinc ion binding"/>
    <property type="evidence" value="ECO:0007669"/>
    <property type="project" value="UniProtKB-KW"/>
</dbReference>
<evidence type="ECO:0000256" key="4">
    <source>
        <dbReference type="PROSITE-ProRule" id="PRU00508"/>
    </source>
</evidence>
<dbReference type="InterPro" id="IPR040204">
    <property type="entry name" value="UBR7"/>
</dbReference>
<evidence type="ECO:0000256" key="5">
    <source>
        <dbReference type="SAM" id="MobiDB-lite"/>
    </source>
</evidence>
<protein>
    <submittedName>
        <fullName evidence="7">Zf-UBR domain containing protein</fullName>
    </submittedName>
</protein>
<evidence type="ECO:0000256" key="1">
    <source>
        <dbReference type="ARBA" id="ARBA00022723"/>
    </source>
</evidence>
<feature type="compositionally biased region" description="Basic and acidic residues" evidence="5">
    <location>
        <begin position="406"/>
        <end position="415"/>
    </location>
</feature>
<dbReference type="InterPro" id="IPR003126">
    <property type="entry name" value="Znf_UBR"/>
</dbReference>
<dbReference type="PROSITE" id="PS51157">
    <property type="entry name" value="ZF_UBR"/>
    <property type="match status" value="1"/>
</dbReference>
<feature type="region of interest" description="Disordered" evidence="5">
    <location>
        <begin position="349"/>
        <end position="372"/>
    </location>
</feature>
<evidence type="ECO:0000313" key="7">
    <source>
        <dbReference type="EMBL" id="GAQ85352.1"/>
    </source>
</evidence>
<feature type="zinc finger region" description="UBR-type" evidence="4">
    <location>
        <begin position="65"/>
        <end position="135"/>
    </location>
</feature>
<keyword evidence="3" id="KW-0862">Zinc</keyword>
<dbReference type="GO" id="GO:0061630">
    <property type="term" value="F:ubiquitin protein ligase activity"/>
    <property type="evidence" value="ECO:0007669"/>
    <property type="project" value="InterPro"/>
</dbReference>
<proteinExistence type="predicted"/>
<feature type="region of interest" description="Disordered" evidence="5">
    <location>
        <begin position="386"/>
        <end position="427"/>
    </location>
</feature>
<feature type="compositionally biased region" description="Low complexity" evidence="5">
    <location>
        <begin position="350"/>
        <end position="359"/>
    </location>
</feature>
<dbReference type="EMBL" id="DF237180">
    <property type="protein sequence ID" value="GAQ85352.1"/>
    <property type="molecule type" value="Genomic_DNA"/>
</dbReference>
<dbReference type="PANTHER" id="PTHR13513:SF9">
    <property type="entry name" value="E3 UBIQUITIN-PROTEIN LIGASE UBR7-RELATED"/>
    <property type="match status" value="1"/>
</dbReference>
<evidence type="ECO:0000256" key="2">
    <source>
        <dbReference type="ARBA" id="ARBA00022771"/>
    </source>
</evidence>
<keyword evidence="2" id="KW-0863">Zinc-finger</keyword>
<evidence type="ECO:0000313" key="8">
    <source>
        <dbReference type="Proteomes" id="UP000054558"/>
    </source>
</evidence>
<dbReference type="SMART" id="SM00396">
    <property type="entry name" value="ZnF_UBR1"/>
    <property type="match status" value="1"/>
</dbReference>
<dbReference type="InterPro" id="IPR011011">
    <property type="entry name" value="Znf_FYVE_PHD"/>
</dbReference>
<sequence length="554" mass="59957">MAAAHWASSGLDLSVSNTARGGGGGYTMSTNGETTDQGITAEEYERVVAAQEEEANLVLGGDDGKECTYAKGYVTRQAVFACVTCTPQGGAGFCLACSINCHDGHEVLEIYTKRGFRCDCGNSKFPGLACKLAPDKDPINERNLYNQNFTGLYCTCHRPYPDPERDEEGETMFQCVVCEDWLHEDHLGLRDEEEVPNENDEASFDELVCQACANTRCPFLTAHPELQLEPILTTPELPSRSPSDSSKTAGVTSPQPTEGGGTVEKVVELGPNDASILSASNTRLGLPESQLDGQDLPGSQLNGQKLPDSQSNGSNLPAAAAALVAQLARIQTPASISFPASNSSFGWPHAASGGSSSGANGPPDPQGDPSRRTSFAAFNALLRGDESRSGQHLAESGHRNPGSSKPRGEKRKEPASDTCPRTPQPGQKPIQRAVFLIRDWRQKLCRCAACVRVYEANRVTFLLEPRDTVAAYEEEARARGEENRSLSDTAEESLDGFLRSMPRVQQVEVIQGYHDMAAGLREYLAPFARSGATVTEENIRGFFDQLRSKRRRFD</sequence>
<keyword evidence="8" id="KW-1185">Reference proteome</keyword>
<dbReference type="OrthoDB" id="10262564at2759"/>
<dbReference type="OMA" id="GAMVYNH"/>
<feature type="compositionally biased region" description="Polar residues" evidence="5">
    <location>
        <begin position="240"/>
        <end position="256"/>
    </location>
</feature>
<feature type="region of interest" description="Disordered" evidence="5">
    <location>
        <begin position="234"/>
        <end position="264"/>
    </location>
</feature>
<dbReference type="InterPro" id="IPR047506">
    <property type="entry name" value="UBR7-like_UBR-box"/>
</dbReference>
<dbReference type="InterPro" id="IPR013083">
    <property type="entry name" value="Znf_RING/FYVE/PHD"/>
</dbReference>
<feature type="domain" description="UBR-type" evidence="6">
    <location>
        <begin position="65"/>
        <end position="135"/>
    </location>
</feature>
<evidence type="ECO:0000256" key="3">
    <source>
        <dbReference type="ARBA" id="ARBA00022833"/>
    </source>
</evidence>
<dbReference type="Pfam" id="PF02207">
    <property type="entry name" value="zf-UBR"/>
    <property type="match status" value="1"/>
</dbReference>
<reference evidence="7 8" key="1">
    <citation type="journal article" date="2014" name="Nat. Commun.">
        <title>Klebsormidium flaccidum genome reveals primary factors for plant terrestrial adaptation.</title>
        <authorList>
            <person name="Hori K."/>
            <person name="Maruyama F."/>
            <person name="Fujisawa T."/>
            <person name="Togashi T."/>
            <person name="Yamamoto N."/>
            <person name="Seo M."/>
            <person name="Sato S."/>
            <person name="Yamada T."/>
            <person name="Mori H."/>
            <person name="Tajima N."/>
            <person name="Moriyama T."/>
            <person name="Ikeuchi M."/>
            <person name="Watanabe M."/>
            <person name="Wada H."/>
            <person name="Kobayashi K."/>
            <person name="Saito M."/>
            <person name="Masuda T."/>
            <person name="Sasaki-Sekimoto Y."/>
            <person name="Mashiguchi K."/>
            <person name="Awai K."/>
            <person name="Shimojima M."/>
            <person name="Masuda S."/>
            <person name="Iwai M."/>
            <person name="Nobusawa T."/>
            <person name="Narise T."/>
            <person name="Kondo S."/>
            <person name="Saito H."/>
            <person name="Sato R."/>
            <person name="Murakawa M."/>
            <person name="Ihara Y."/>
            <person name="Oshima-Yamada Y."/>
            <person name="Ohtaka K."/>
            <person name="Satoh M."/>
            <person name="Sonobe K."/>
            <person name="Ishii M."/>
            <person name="Ohtani R."/>
            <person name="Kanamori-Sato M."/>
            <person name="Honoki R."/>
            <person name="Miyazaki D."/>
            <person name="Mochizuki H."/>
            <person name="Umetsu J."/>
            <person name="Higashi K."/>
            <person name="Shibata D."/>
            <person name="Kamiya Y."/>
            <person name="Sato N."/>
            <person name="Nakamura Y."/>
            <person name="Tabata S."/>
            <person name="Ida S."/>
            <person name="Kurokawa K."/>
            <person name="Ohta H."/>
        </authorList>
    </citation>
    <scope>NUCLEOTIDE SEQUENCE [LARGE SCALE GENOMIC DNA]</scope>
    <source>
        <strain evidence="7 8">NIES-2285</strain>
    </source>
</reference>
<dbReference type="PANTHER" id="PTHR13513">
    <property type="entry name" value="E3 UBIQUITIN-PROTEIN LIGASE UBR7"/>
    <property type="match status" value="1"/>
</dbReference>
<dbReference type="Gene3D" id="3.30.40.10">
    <property type="entry name" value="Zinc/RING finger domain, C3HC4 (zinc finger)"/>
    <property type="match status" value="1"/>
</dbReference>